<comment type="caution">
    <text evidence="4">The sequence shown here is derived from an EMBL/GenBank/DDBJ whole genome shotgun (WGS) entry which is preliminary data.</text>
</comment>
<dbReference type="PROSITE" id="PS51450">
    <property type="entry name" value="LRR"/>
    <property type="match status" value="2"/>
</dbReference>
<dbReference type="SMART" id="SM00369">
    <property type="entry name" value="LRR_TYP"/>
    <property type="match status" value="4"/>
</dbReference>
<dbReference type="InterPro" id="IPR003591">
    <property type="entry name" value="Leu-rich_rpt_typical-subtyp"/>
</dbReference>
<sequence>MGNIEVHDLAPVRSDERKELNLSRKISYKQYEKHKNGDYHEACLTELPWNIRDSVSLYESMSASFNAITELPAELPLRLPHLSYLDLSNNALQKLPDSFGLLFHLKTLMVQHNKLRELPEAFVHLVKLEKIDLSYNQLRELPEDLGKMERLSKLNVSHNKLRLLPVSLGGCETLTLVLAVGNRLTVPPQSISNEGSLAIIKFLRRKFSSVSICSASEIKVCINVFPRVRGNQCQSIDKNNHSVHSQYIQVQTDTTNTPVRIKTPLLPPLNATKLDPDQLGDKIIGMIYGAAIGDALGISTRWMGPDECSFYYPNPNITYKDIIVDEKRVWWRQGDWTCNVDHMIIVLDSIISWAGVVDELDFSKRLLNWYQNGFSDLGDTEGVVLSQTLLQLFSMEDFTTNPHRAADAVLKEPVYYDLNGDLDSADSMSDSGIDSPQKSMYARCKKRFNAINIGSCDDFGCDNAAVTRSPILGVPSFHDLIEVKNNAVRICRGTHVKSVCVASSVMISTMVALMLQGKYEDDIDGLIHESISHGAEFISNQEERNEFLALVKADDLQSLNAREDGKGSHTFKPITAAIIALKSKSDYKSTILDIVMSCGDSNSNACVAGAIMGCKMGFSRLPTHWIDDLRSKQTNWLNVKINCLLDMMGIP</sequence>
<feature type="binding site" evidence="3">
    <location>
        <position position="603"/>
    </location>
    <ligand>
        <name>Mg(2+)</name>
        <dbReference type="ChEBI" id="CHEBI:18420"/>
        <label>1</label>
    </ligand>
</feature>
<dbReference type="InterPro" id="IPR005502">
    <property type="entry name" value="Ribosyl_crysJ1"/>
</dbReference>
<dbReference type="PRINTS" id="PR00019">
    <property type="entry name" value="LEURICHRPT"/>
</dbReference>
<dbReference type="InterPro" id="IPR032675">
    <property type="entry name" value="LRR_dom_sf"/>
</dbReference>
<protein>
    <submittedName>
        <fullName evidence="4">Uncharacterized protein</fullName>
    </submittedName>
</protein>
<evidence type="ECO:0000256" key="2">
    <source>
        <dbReference type="ARBA" id="ARBA00022737"/>
    </source>
</evidence>
<dbReference type="PANTHER" id="PTHR16222:SF28">
    <property type="entry name" value="ADP-RIBOSYLGLYCOHYDROLASE"/>
    <property type="match status" value="1"/>
</dbReference>
<evidence type="ECO:0000313" key="5">
    <source>
        <dbReference type="Proteomes" id="UP001347796"/>
    </source>
</evidence>
<name>A0AAN8JJB0_PATCE</name>
<feature type="binding site" evidence="3">
    <location>
        <position position="600"/>
    </location>
    <ligand>
        <name>Mg(2+)</name>
        <dbReference type="ChEBI" id="CHEBI:18420"/>
        <label>1</label>
    </ligand>
</feature>
<keyword evidence="3" id="KW-0460">Magnesium</keyword>
<organism evidence="4 5">
    <name type="scientific">Patella caerulea</name>
    <name type="common">Rayed Mediterranean limpet</name>
    <dbReference type="NCBI Taxonomy" id="87958"/>
    <lineage>
        <taxon>Eukaryota</taxon>
        <taxon>Metazoa</taxon>
        <taxon>Spiralia</taxon>
        <taxon>Lophotrochozoa</taxon>
        <taxon>Mollusca</taxon>
        <taxon>Gastropoda</taxon>
        <taxon>Patellogastropoda</taxon>
        <taxon>Patelloidea</taxon>
        <taxon>Patellidae</taxon>
        <taxon>Patella</taxon>
    </lineage>
</organism>
<gene>
    <name evidence="4" type="ORF">SNE40_015067</name>
</gene>
<keyword evidence="5" id="KW-1185">Reference proteome</keyword>
<evidence type="ECO:0000313" key="4">
    <source>
        <dbReference type="EMBL" id="KAK6176841.1"/>
    </source>
</evidence>
<dbReference type="Gene3D" id="1.10.4080.10">
    <property type="entry name" value="ADP-ribosylation/Crystallin J1"/>
    <property type="match status" value="1"/>
</dbReference>
<dbReference type="InterPro" id="IPR001611">
    <property type="entry name" value="Leu-rich_rpt"/>
</dbReference>
<dbReference type="PANTHER" id="PTHR16222">
    <property type="entry name" value="ADP-RIBOSYLGLYCOHYDROLASE"/>
    <property type="match status" value="1"/>
</dbReference>
<dbReference type="Proteomes" id="UP001347796">
    <property type="component" value="Unassembled WGS sequence"/>
</dbReference>
<dbReference type="GO" id="GO:0046872">
    <property type="term" value="F:metal ion binding"/>
    <property type="evidence" value="ECO:0007669"/>
    <property type="project" value="UniProtKB-KW"/>
</dbReference>
<comment type="cofactor">
    <cofactor evidence="3">
        <name>Mg(2+)</name>
        <dbReference type="ChEBI" id="CHEBI:18420"/>
    </cofactor>
    <text evidence="3">Binds 2 magnesium ions per subunit.</text>
</comment>
<accession>A0AAN8JJB0</accession>
<dbReference type="Pfam" id="PF03747">
    <property type="entry name" value="ADP_ribosyl_GH"/>
    <property type="match status" value="1"/>
</dbReference>
<proteinExistence type="predicted"/>
<dbReference type="InterPro" id="IPR050792">
    <property type="entry name" value="ADP-ribosylglycohydrolase"/>
</dbReference>
<dbReference type="Gene3D" id="3.80.10.10">
    <property type="entry name" value="Ribonuclease Inhibitor"/>
    <property type="match status" value="1"/>
</dbReference>
<keyword evidence="3" id="KW-0479">Metal-binding</keyword>
<evidence type="ECO:0000256" key="3">
    <source>
        <dbReference type="PIRSR" id="PIRSR605502-1"/>
    </source>
</evidence>
<keyword evidence="2" id="KW-0677">Repeat</keyword>
<dbReference type="SUPFAM" id="SSF101478">
    <property type="entry name" value="ADP-ribosylglycohydrolase"/>
    <property type="match status" value="1"/>
</dbReference>
<dbReference type="AlphaFoldDB" id="A0AAN8JJB0"/>
<dbReference type="SUPFAM" id="SSF52058">
    <property type="entry name" value="L domain-like"/>
    <property type="match status" value="1"/>
</dbReference>
<reference evidence="4 5" key="1">
    <citation type="submission" date="2024-01" db="EMBL/GenBank/DDBJ databases">
        <title>The genome of the rayed Mediterranean limpet Patella caerulea (Linnaeus, 1758).</title>
        <authorList>
            <person name="Anh-Thu Weber A."/>
            <person name="Halstead-Nussloch G."/>
        </authorList>
    </citation>
    <scope>NUCLEOTIDE SEQUENCE [LARGE SCALE GENOMIC DNA]</scope>
    <source>
        <strain evidence="4">AATW-2023a</strain>
        <tissue evidence="4">Whole specimen</tissue>
    </source>
</reference>
<evidence type="ECO:0000256" key="1">
    <source>
        <dbReference type="ARBA" id="ARBA00022614"/>
    </source>
</evidence>
<keyword evidence="1" id="KW-0433">Leucine-rich repeat</keyword>
<dbReference type="SMART" id="SM00364">
    <property type="entry name" value="LRR_BAC"/>
    <property type="match status" value="5"/>
</dbReference>
<dbReference type="InterPro" id="IPR036705">
    <property type="entry name" value="Ribosyl_crysJ1_sf"/>
</dbReference>
<dbReference type="EMBL" id="JAZGQO010000010">
    <property type="protein sequence ID" value="KAK6176841.1"/>
    <property type="molecule type" value="Genomic_DNA"/>
</dbReference>
<dbReference type="Pfam" id="PF13855">
    <property type="entry name" value="LRR_8"/>
    <property type="match status" value="1"/>
</dbReference>